<keyword evidence="2" id="KW-0238">DNA-binding</keyword>
<dbReference type="InterPro" id="IPR028082">
    <property type="entry name" value="Peripla_BP_I"/>
</dbReference>
<dbReference type="InterPro" id="IPR000843">
    <property type="entry name" value="HTH_LacI"/>
</dbReference>
<dbReference type="SMART" id="SM00354">
    <property type="entry name" value="HTH_LACI"/>
    <property type="match status" value="1"/>
</dbReference>
<dbReference type="CDD" id="cd06267">
    <property type="entry name" value="PBP1_LacI_sugar_binding-like"/>
    <property type="match status" value="1"/>
</dbReference>
<sequence length="364" mass="40760">MTQADIYDVAKEAGVSISTVSRAFTRPELVSIKTRRKVLEIADKLDFNISRSATALKSGQSYRVALLMNEEITSWFNTQVFAGIESVMHPDGYDISLYQHIDTAQNRHEFFTELPVRRNVDAIFVASFAIDPHEVDQLKRLKVPIIGINTPSSDGFDATISIDDEKGMYKATQHLINLGHKHIVYPCSEAVANLDSSIDSRTRGFMLACQDAEKKRDDLNWEVLSVPRGPAFADSALSALLSLDEFPDAICCQMDMMAIPLVLKLERYGHRTPRDYSIIGFDDSPYADTINLTTMRQDPYAMGRAAANKAIKLINGKTLDDPYEIVEAQLVPRGTDAPTIWTTERSQQRETGLAAETIRRKPRL</sequence>
<gene>
    <name evidence="6" type="ORF">BBIA_0165</name>
</gene>
<dbReference type="EMBL" id="JGYN01000030">
    <property type="protein sequence ID" value="KFI48032.1"/>
    <property type="molecule type" value="Genomic_DNA"/>
</dbReference>
<dbReference type="AlphaFoldDB" id="A0A086ZND2"/>
<dbReference type="Gene3D" id="1.10.260.40">
    <property type="entry name" value="lambda repressor-like DNA-binding domains"/>
    <property type="match status" value="1"/>
</dbReference>
<dbReference type="SUPFAM" id="SSF47413">
    <property type="entry name" value="lambda repressor-like DNA-binding domains"/>
    <property type="match status" value="1"/>
</dbReference>
<dbReference type="GO" id="GO:0003700">
    <property type="term" value="F:DNA-binding transcription factor activity"/>
    <property type="evidence" value="ECO:0007669"/>
    <property type="project" value="TreeGrafter"/>
</dbReference>
<evidence type="ECO:0000256" key="2">
    <source>
        <dbReference type="ARBA" id="ARBA00023125"/>
    </source>
</evidence>
<feature type="domain" description="HTH lacI-type" evidence="5">
    <location>
        <begin position="1"/>
        <end position="58"/>
    </location>
</feature>
<dbReference type="PANTHER" id="PTHR30146">
    <property type="entry name" value="LACI-RELATED TRANSCRIPTIONAL REPRESSOR"/>
    <property type="match status" value="1"/>
</dbReference>
<organism evidence="6 7">
    <name type="scientific">Bifidobacterium biavatii DSM 23969</name>
    <dbReference type="NCBI Taxonomy" id="1437608"/>
    <lineage>
        <taxon>Bacteria</taxon>
        <taxon>Bacillati</taxon>
        <taxon>Actinomycetota</taxon>
        <taxon>Actinomycetes</taxon>
        <taxon>Bifidobacteriales</taxon>
        <taxon>Bifidobacteriaceae</taxon>
        <taxon>Bifidobacterium</taxon>
    </lineage>
</organism>
<evidence type="ECO:0000259" key="5">
    <source>
        <dbReference type="PROSITE" id="PS50932"/>
    </source>
</evidence>
<dbReference type="InterPro" id="IPR010982">
    <property type="entry name" value="Lambda_DNA-bd_dom_sf"/>
</dbReference>
<dbReference type="eggNOG" id="COG1609">
    <property type="taxonomic scope" value="Bacteria"/>
</dbReference>
<dbReference type="OrthoDB" id="3510266at2"/>
<proteinExistence type="predicted"/>
<comment type="caution">
    <text evidence="6">The sequence shown here is derived from an EMBL/GenBank/DDBJ whole genome shotgun (WGS) entry which is preliminary data.</text>
</comment>
<dbReference type="InterPro" id="IPR046335">
    <property type="entry name" value="LacI/GalR-like_sensor"/>
</dbReference>
<dbReference type="PANTHER" id="PTHR30146:SF109">
    <property type="entry name" value="HTH-TYPE TRANSCRIPTIONAL REGULATOR GALS"/>
    <property type="match status" value="1"/>
</dbReference>
<evidence type="ECO:0000256" key="4">
    <source>
        <dbReference type="SAM" id="MobiDB-lite"/>
    </source>
</evidence>
<feature type="region of interest" description="Disordered" evidence="4">
    <location>
        <begin position="345"/>
        <end position="364"/>
    </location>
</feature>
<keyword evidence="3" id="KW-0804">Transcription</keyword>
<protein>
    <submittedName>
        <fullName evidence="6">Transcriptional regulator, LacI family</fullName>
    </submittedName>
</protein>
<dbReference type="RefSeq" id="WP_051923983.1">
    <property type="nucleotide sequence ID" value="NZ_JDUU01000004.1"/>
</dbReference>
<dbReference type="SUPFAM" id="SSF53822">
    <property type="entry name" value="Periplasmic binding protein-like I"/>
    <property type="match status" value="1"/>
</dbReference>
<dbReference type="Gene3D" id="3.40.50.2300">
    <property type="match status" value="2"/>
</dbReference>
<dbReference type="Proteomes" id="UP000029108">
    <property type="component" value="Unassembled WGS sequence"/>
</dbReference>
<evidence type="ECO:0000256" key="3">
    <source>
        <dbReference type="ARBA" id="ARBA00023163"/>
    </source>
</evidence>
<dbReference type="CDD" id="cd01392">
    <property type="entry name" value="HTH_LacI"/>
    <property type="match status" value="1"/>
</dbReference>
<evidence type="ECO:0000313" key="7">
    <source>
        <dbReference type="Proteomes" id="UP000029108"/>
    </source>
</evidence>
<dbReference type="Pfam" id="PF13377">
    <property type="entry name" value="Peripla_BP_3"/>
    <property type="match status" value="1"/>
</dbReference>
<keyword evidence="1" id="KW-0805">Transcription regulation</keyword>
<keyword evidence="7" id="KW-1185">Reference proteome</keyword>
<dbReference type="PROSITE" id="PS50932">
    <property type="entry name" value="HTH_LACI_2"/>
    <property type="match status" value="1"/>
</dbReference>
<evidence type="ECO:0000256" key="1">
    <source>
        <dbReference type="ARBA" id="ARBA00023015"/>
    </source>
</evidence>
<reference evidence="6 7" key="1">
    <citation type="submission" date="2014-03" db="EMBL/GenBank/DDBJ databases">
        <title>Genomics of Bifidobacteria.</title>
        <authorList>
            <person name="Ventura M."/>
            <person name="Milani C."/>
            <person name="Lugli G.A."/>
        </authorList>
    </citation>
    <scope>NUCLEOTIDE SEQUENCE [LARGE SCALE GENOMIC DNA]</scope>
    <source>
        <strain evidence="6 7">DSM 23969</strain>
    </source>
</reference>
<accession>A0A086ZND2</accession>
<dbReference type="GO" id="GO:0000976">
    <property type="term" value="F:transcription cis-regulatory region binding"/>
    <property type="evidence" value="ECO:0007669"/>
    <property type="project" value="TreeGrafter"/>
</dbReference>
<dbReference type="Pfam" id="PF00356">
    <property type="entry name" value="LacI"/>
    <property type="match status" value="1"/>
</dbReference>
<name>A0A086ZND2_9BIFI</name>
<dbReference type="STRING" id="1437608.GCA_000771645_02021"/>
<evidence type="ECO:0000313" key="6">
    <source>
        <dbReference type="EMBL" id="KFI48032.1"/>
    </source>
</evidence>